<sequence length="199" mass="21252">MQSAGPTLWKRPTAEHGDGGSGDAAVQSRLRSLCAGRGGHIHAEGGDWCKIQLIPLFRRPPTSKCRAGSQAARLQYKTAARAPSVYAELLRGLRTRVRRVAVVRAGGVADQSKVAVEVRLRSPWIWCSSDFCRNPASLYQKIAAVVPLAGTPGELDGATGTKQCHNPAYVFLAICVLGNKTASVCETQHCASHEARHGA</sequence>
<gene>
    <name evidence="1" type="ORF">MRATA1EN22A_LOCUS29581</name>
</gene>
<proteinExistence type="predicted"/>
<evidence type="ECO:0000313" key="1">
    <source>
        <dbReference type="EMBL" id="CAM9186007.1"/>
    </source>
</evidence>
<name>A0ACB1KG68_RANTA</name>
<dbReference type="Proteomes" id="UP001162501">
    <property type="component" value="Unassembled WGS sequence"/>
</dbReference>
<evidence type="ECO:0000313" key="2">
    <source>
        <dbReference type="Proteomes" id="UP001162501"/>
    </source>
</evidence>
<reference evidence="1" key="1">
    <citation type="submission" date="2025-03" db="EMBL/GenBank/DDBJ databases">
        <authorList>
            <consortium name="ELIXIR-Norway"/>
            <consortium name="Elixir Norway"/>
        </authorList>
    </citation>
    <scope>NUCLEOTIDE SEQUENCE</scope>
</reference>
<dbReference type="EMBL" id="CATOBB020000773">
    <property type="protein sequence ID" value="CAM9186007.1"/>
    <property type="molecule type" value="Genomic_DNA"/>
</dbReference>
<comment type="caution">
    <text evidence="1">The sequence shown here is derived from an EMBL/GenBank/DDBJ whole genome shotgun (WGS) entry which is preliminary data.</text>
</comment>
<accession>A0ACB1KG68</accession>
<protein>
    <submittedName>
        <fullName evidence="1">Uncharacterized protein</fullName>
    </submittedName>
</protein>
<organism evidence="1 2">
    <name type="scientific">Rangifer tarandus platyrhynchus</name>
    <name type="common">Svalbard reindeer</name>
    <dbReference type="NCBI Taxonomy" id="3082113"/>
    <lineage>
        <taxon>Eukaryota</taxon>
        <taxon>Metazoa</taxon>
        <taxon>Chordata</taxon>
        <taxon>Craniata</taxon>
        <taxon>Vertebrata</taxon>
        <taxon>Euteleostomi</taxon>
        <taxon>Mammalia</taxon>
        <taxon>Eutheria</taxon>
        <taxon>Laurasiatheria</taxon>
        <taxon>Artiodactyla</taxon>
        <taxon>Ruminantia</taxon>
        <taxon>Pecora</taxon>
        <taxon>Cervidae</taxon>
        <taxon>Odocoileinae</taxon>
        <taxon>Rangifer</taxon>
    </lineage>
</organism>